<dbReference type="Proteomes" id="UP000623958">
    <property type="component" value="Unassembled WGS sequence"/>
</dbReference>
<dbReference type="EMBL" id="BNBA01000057">
    <property type="protein sequence ID" value="GHH61339.1"/>
    <property type="molecule type" value="Genomic_DNA"/>
</dbReference>
<proteinExistence type="predicted"/>
<gene>
    <name evidence="1" type="ORF">GCM10009090_37750</name>
</gene>
<organism evidence="1 2">
    <name type="scientific">Xanthomonas boreopolis</name>
    <dbReference type="NCBI Taxonomy" id="86183"/>
    <lineage>
        <taxon>Bacteria</taxon>
        <taxon>Pseudomonadati</taxon>
        <taxon>Pseudomonadota</taxon>
        <taxon>Gammaproteobacteria</taxon>
        <taxon>Lysobacterales</taxon>
        <taxon>Lysobacteraceae</taxon>
        <taxon>Xanthomonas</taxon>
    </lineage>
</organism>
<keyword evidence="2" id="KW-1185">Reference proteome</keyword>
<reference evidence="1" key="2">
    <citation type="submission" date="2020-09" db="EMBL/GenBank/DDBJ databases">
        <authorList>
            <person name="Sun Q."/>
            <person name="Ohkuma M."/>
        </authorList>
    </citation>
    <scope>NUCLEOTIDE SEQUENCE</scope>
    <source>
        <strain evidence="1">JCM 13306</strain>
    </source>
</reference>
<dbReference type="AlphaFoldDB" id="A0A919FDD6"/>
<sequence>MLSGLLLSCSLASQPHEKDDVEVLEVDAPSYTGREGDSLREACSGWSLSKNDVKRFFQSSNSYRDSPYGEFYQVDCSITGRLRADGRVWDYEINGGGTARWKAEGEVRHWGCEASECRSLVLLPPDAMSGE</sequence>
<reference evidence="1" key="1">
    <citation type="journal article" date="2014" name="Int. J. Syst. Evol. Microbiol.">
        <title>Complete genome sequence of Corynebacterium casei LMG S-19264T (=DSM 44701T), isolated from a smear-ripened cheese.</title>
        <authorList>
            <consortium name="US DOE Joint Genome Institute (JGI-PGF)"/>
            <person name="Walter F."/>
            <person name="Albersmeier A."/>
            <person name="Kalinowski J."/>
            <person name="Ruckert C."/>
        </authorList>
    </citation>
    <scope>NUCLEOTIDE SEQUENCE</scope>
    <source>
        <strain evidence="1">JCM 13306</strain>
    </source>
</reference>
<name>A0A919FDD6_9XANT</name>
<protein>
    <submittedName>
        <fullName evidence="1">Uncharacterized protein</fullName>
    </submittedName>
</protein>
<evidence type="ECO:0000313" key="1">
    <source>
        <dbReference type="EMBL" id="GHH61339.1"/>
    </source>
</evidence>
<comment type="caution">
    <text evidence="1">The sequence shown here is derived from an EMBL/GenBank/DDBJ whole genome shotgun (WGS) entry which is preliminary data.</text>
</comment>
<evidence type="ECO:0000313" key="2">
    <source>
        <dbReference type="Proteomes" id="UP000623958"/>
    </source>
</evidence>
<accession>A0A919FDD6</accession>